<protein>
    <submittedName>
        <fullName evidence="2">Peptidoglycan binding protein</fullName>
    </submittedName>
</protein>
<dbReference type="Proteomes" id="UP000223596">
    <property type="component" value="Unassembled WGS sequence"/>
</dbReference>
<dbReference type="InterPro" id="IPR007391">
    <property type="entry name" value="Vancomycin_resist_VanW"/>
</dbReference>
<dbReference type="EMBL" id="PDBW01000001">
    <property type="protein sequence ID" value="PFH01600.1"/>
    <property type="molecule type" value="Genomic_DNA"/>
</dbReference>
<dbReference type="Pfam" id="PF12229">
    <property type="entry name" value="PG_binding_4"/>
    <property type="match status" value="1"/>
</dbReference>
<sequence length="279" mass="30882">MGQKNGLKEIFAVATTIFIAVLSVSCSFGERKVENNVYIKDINVGGKSKAEVEEIIKKMSDSIDVEPKDAILNEDTLEIAPEEPGRKLNVESTLKAVLNAKEGDRIEPVVEEVLPKITREDVEKRIVEIGSYSTPLLDESENRVDNIDTASDYLNNEKVLPGEEFSFNETLGKRTAEKGYKKAPIIKRTESGSIKGYGIGGGICQLSTTLYNAAEKAGLEITERHSHSKKVPYVPQGKDAMVSYGSSDLKFRNNRQNPIVIKSEISDGKVTVRLYEIRK</sequence>
<dbReference type="GeneID" id="35806179"/>
<proteinExistence type="predicted"/>
<dbReference type="InterPro" id="IPR022029">
    <property type="entry name" value="YoaR-like_PG-bd"/>
</dbReference>
<evidence type="ECO:0000259" key="1">
    <source>
        <dbReference type="Pfam" id="PF12229"/>
    </source>
</evidence>
<comment type="caution">
    <text evidence="2">The sequence shown here is derived from an EMBL/GenBank/DDBJ whole genome shotgun (WGS) entry which is preliminary data.</text>
</comment>
<evidence type="ECO:0000313" key="3">
    <source>
        <dbReference type="Proteomes" id="UP000223596"/>
    </source>
</evidence>
<dbReference type="PROSITE" id="PS51257">
    <property type="entry name" value="PROKAR_LIPOPROTEIN"/>
    <property type="match status" value="1"/>
</dbReference>
<gene>
    <name evidence="2" type="ORF">M972_11338</name>
</gene>
<feature type="domain" description="YoaR-like putative peptidoglycan binding" evidence="1">
    <location>
        <begin position="48"/>
        <end position="101"/>
    </location>
</feature>
<organism evidence="2 3">
    <name type="scientific">Acetivibrio thermocellus AD2</name>
    <dbReference type="NCBI Taxonomy" id="1138384"/>
    <lineage>
        <taxon>Bacteria</taxon>
        <taxon>Bacillati</taxon>
        <taxon>Bacillota</taxon>
        <taxon>Clostridia</taxon>
        <taxon>Eubacteriales</taxon>
        <taxon>Oscillospiraceae</taxon>
        <taxon>Acetivibrio</taxon>
    </lineage>
</organism>
<dbReference type="PANTHER" id="PTHR35788">
    <property type="entry name" value="EXPORTED PROTEIN-RELATED"/>
    <property type="match status" value="1"/>
</dbReference>
<reference evidence="2 3" key="1">
    <citation type="submission" date="2017-09" db="EMBL/GenBank/DDBJ databases">
        <title>Evaluation of Pacific Biosciences Sequencing Technology to Finishing C. thermocellum Genome Sequences.</title>
        <authorList>
            <person name="Brown S."/>
        </authorList>
    </citation>
    <scope>NUCLEOTIDE SEQUENCE [LARGE SCALE GENOMIC DNA]</scope>
    <source>
        <strain evidence="2 3">AD2</strain>
    </source>
</reference>
<accession>A0AB36TFG7</accession>
<dbReference type="RefSeq" id="WP_003515357.1">
    <property type="nucleotide sequence ID" value="NZ_CP013828.1"/>
</dbReference>
<dbReference type="AlphaFoldDB" id="A0AB36TFG7"/>
<evidence type="ECO:0000313" key="2">
    <source>
        <dbReference type="EMBL" id="PFH01600.1"/>
    </source>
</evidence>
<dbReference type="InterPro" id="IPR052913">
    <property type="entry name" value="Glycopeptide_resist_protein"/>
</dbReference>
<dbReference type="PANTHER" id="PTHR35788:SF1">
    <property type="entry name" value="EXPORTED PROTEIN"/>
    <property type="match status" value="1"/>
</dbReference>
<name>A0AB36TFG7_ACETH</name>
<dbReference type="Pfam" id="PF04294">
    <property type="entry name" value="VanW"/>
    <property type="match status" value="1"/>
</dbReference>